<evidence type="ECO:0000256" key="1">
    <source>
        <dbReference type="SAM" id="SignalP"/>
    </source>
</evidence>
<dbReference type="PANTHER" id="PTHR35632:SF7">
    <property type="entry name" value="MAJOR POLLEN ALLERGEN OLE E 6-LIKE"/>
    <property type="match status" value="1"/>
</dbReference>
<comment type="caution">
    <text evidence="2">The sequence shown here is derived from an EMBL/GenBank/DDBJ whole genome shotgun (WGS) entry which is preliminary data.</text>
</comment>
<dbReference type="AlphaFoldDB" id="A0A823A166"/>
<dbReference type="InterPro" id="IPR015333">
    <property type="entry name" value="Pollen_allergen_ole-e-6"/>
</dbReference>
<name>A0A823A166_NELNU</name>
<evidence type="ECO:0000313" key="2">
    <source>
        <dbReference type="EMBL" id="DAD47908.1"/>
    </source>
</evidence>
<sequence>MANKIVAVLVVCMVLFAAVQFSEAADEGADPKYVECLYKCGDDCKGGEEKSACDAKCDQECKDKVKLG</sequence>
<accession>A0A823A166</accession>
<evidence type="ECO:0008006" key="5">
    <source>
        <dbReference type="Google" id="ProtNLM"/>
    </source>
</evidence>
<dbReference type="EMBL" id="DUZY01000008">
    <property type="protein sequence ID" value="DAD47908.1"/>
    <property type="molecule type" value="Genomic_DNA"/>
</dbReference>
<organism evidence="2 4">
    <name type="scientific">Nelumbo nucifera</name>
    <name type="common">Sacred lotus</name>
    <dbReference type="NCBI Taxonomy" id="4432"/>
    <lineage>
        <taxon>Eukaryota</taxon>
        <taxon>Viridiplantae</taxon>
        <taxon>Streptophyta</taxon>
        <taxon>Embryophyta</taxon>
        <taxon>Tracheophyta</taxon>
        <taxon>Spermatophyta</taxon>
        <taxon>Magnoliopsida</taxon>
        <taxon>Proteales</taxon>
        <taxon>Nelumbonaceae</taxon>
        <taxon>Nelumbo</taxon>
    </lineage>
</organism>
<reference evidence="2 4" key="1">
    <citation type="journal article" date="2020" name="Mol. Biol. Evol.">
        <title>Distinct Expression and Methylation Patterns for Genes with Different Fates following a Single Whole-Genome Duplication in Flowering Plants.</title>
        <authorList>
            <person name="Shi T."/>
            <person name="Rahmani R.S."/>
            <person name="Gugger P.F."/>
            <person name="Wang M."/>
            <person name="Li H."/>
            <person name="Zhang Y."/>
            <person name="Li Z."/>
            <person name="Wang Q."/>
            <person name="Van de Peer Y."/>
            <person name="Marchal K."/>
            <person name="Chen J."/>
        </authorList>
    </citation>
    <scope>NUCLEOTIDE SEQUENCE [LARGE SCALE GENOMIC DNA]</scope>
    <source>
        <tissue evidence="2">Leaf</tissue>
    </source>
</reference>
<keyword evidence="1" id="KW-0732">Signal</keyword>
<dbReference type="Proteomes" id="UP000607653">
    <property type="component" value="Unassembled WGS sequence"/>
</dbReference>
<gene>
    <name evidence="2" type="ORF">HUJ06_017845</name>
    <name evidence="3" type="ORF">HUJ06_017846</name>
</gene>
<evidence type="ECO:0000313" key="3">
    <source>
        <dbReference type="EMBL" id="DAD47909.1"/>
    </source>
</evidence>
<proteinExistence type="predicted"/>
<feature type="signal peptide" evidence="1">
    <location>
        <begin position="1"/>
        <end position="24"/>
    </location>
</feature>
<dbReference type="EMBL" id="DUZY01000008">
    <property type="protein sequence ID" value="DAD47909.1"/>
    <property type="molecule type" value="Genomic_DNA"/>
</dbReference>
<protein>
    <recommendedName>
        <fullName evidence="5">Major pollen allergen Ole e 6-like</fullName>
    </recommendedName>
</protein>
<evidence type="ECO:0000313" key="4">
    <source>
        <dbReference type="Proteomes" id="UP000607653"/>
    </source>
</evidence>
<dbReference type="PANTHER" id="PTHR35632">
    <property type="entry name" value="MAJOR POLLEN ALLERGEN OLE E 6-LIKE"/>
    <property type="match status" value="1"/>
</dbReference>
<feature type="chain" id="PRO_5044663415" description="Major pollen allergen Ole e 6-like" evidence="1">
    <location>
        <begin position="25"/>
        <end position="68"/>
    </location>
</feature>
<keyword evidence="4" id="KW-1185">Reference proteome</keyword>